<feature type="signal peptide" evidence="1">
    <location>
        <begin position="1"/>
        <end position="23"/>
    </location>
</feature>
<evidence type="ECO:0000313" key="2">
    <source>
        <dbReference type="EMBL" id="SAL62570.1"/>
    </source>
</evidence>
<feature type="chain" id="PRO_5011114692" evidence="1">
    <location>
        <begin position="24"/>
        <end position="165"/>
    </location>
</feature>
<comment type="caution">
    <text evidence="2">The sequence shown here is derived from an EMBL/GenBank/DDBJ whole genome shotgun (WGS) entry which is preliminary data.</text>
</comment>
<dbReference type="AlphaFoldDB" id="A0A158J2L4"/>
<evidence type="ECO:0000313" key="3">
    <source>
        <dbReference type="Proteomes" id="UP000054977"/>
    </source>
</evidence>
<gene>
    <name evidence="2" type="ORF">AWB65_05764</name>
</gene>
<dbReference type="Proteomes" id="UP000054977">
    <property type="component" value="Unassembled WGS sequence"/>
</dbReference>
<evidence type="ECO:0000256" key="1">
    <source>
        <dbReference type="SAM" id="SignalP"/>
    </source>
</evidence>
<protein>
    <submittedName>
        <fullName evidence="2">Conjugal transfer protein TrbH</fullName>
    </submittedName>
</protein>
<reference evidence="2" key="1">
    <citation type="submission" date="2016-01" db="EMBL/GenBank/DDBJ databases">
        <authorList>
            <person name="Peeters C."/>
        </authorList>
    </citation>
    <scope>NUCLEOTIDE SEQUENCE [LARGE SCALE GENOMIC DNA]</scope>
    <source>
        <strain evidence="2">LMG 22934</strain>
    </source>
</reference>
<accession>A0A158J2L4</accession>
<proteinExistence type="predicted"/>
<keyword evidence="3" id="KW-1185">Reference proteome</keyword>
<sequence length="165" mass="17149">MRKLMMSAVVVAALAGLAGCATQGPYGNYAGASLDANKTMADATVTQLVSLYPPARTRFNLQQPATDAYGAALLTALRDKGYSVLEYSPQTQPAAAKSASEAATANALTAATSTPGLALRYVVDSPESMSLYRVTVQVGPQSISRAFVVATNGKLFPAGAWVRKE</sequence>
<dbReference type="PROSITE" id="PS51257">
    <property type="entry name" value="PROKAR_LIPOPROTEIN"/>
    <property type="match status" value="1"/>
</dbReference>
<organism evidence="2 3">
    <name type="scientific">Caballeronia humi</name>
    <dbReference type="NCBI Taxonomy" id="326474"/>
    <lineage>
        <taxon>Bacteria</taxon>
        <taxon>Pseudomonadati</taxon>
        <taxon>Pseudomonadota</taxon>
        <taxon>Betaproteobacteria</taxon>
        <taxon>Burkholderiales</taxon>
        <taxon>Burkholderiaceae</taxon>
        <taxon>Caballeronia</taxon>
    </lineage>
</organism>
<dbReference type="STRING" id="326474.AWB65_05764"/>
<dbReference type="OrthoDB" id="8481350at2"/>
<dbReference type="RefSeq" id="WP_087670380.1">
    <property type="nucleotide sequence ID" value="NZ_FCNW02000052.1"/>
</dbReference>
<name>A0A158J2L4_9BURK</name>
<keyword evidence="1" id="KW-0732">Signal</keyword>
<dbReference type="InterPro" id="IPR010837">
    <property type="entry name" value="Conjugal_tfr_TrbH"/>
</dbReference>
<dbReference type="Pfam" id="PF07283">
    <property type="entry name" value="TrbH"/>
    <property type="match status" value="1"/>
</dbReference>
<dbReference type="EMBL" id="FCNW02000052">
    <property type="protein sequence ID" value="SAL62570.1"/>
    <property type="molecule type" value="Genomic_DNA"/>
</dbReference>